<dbReference type="GO" id="GO:0005886">
    <property type="term" value="C:plasma membrane"/>
    <property type="evidence" value="ECO:0007669"/>
    <property type="project" value="TreeGrafter"/>
</dbReference>
<gene>
    <name evidence="8" type="ORF">A6J39_020315</name>
</gene>
<protein>
    <submittedName>
        <fullName evidence="8">Efflux RND transporter periplasmic adaptor subunit</fullName>
    </submittedName>
</protein>
<keyword evidence="4" id="KW-0812">Transmembrane</keyword>
<dbReference type="InterPro" id="IPR006143">
    <property type="entry name" value="RND_pump_MFP"/>
</dbReference>
<evidence type="ECO:0000313" key="9">
    <source>
        <dbReference type="Proteomes" id="UP000192511"/>
    </source>
</evidence>
<dbReference type="NCBIfam" id="TIGR01730">
    <property type="entry name" value="RND_mfp"/>
    <property type="match status" value="1"/>
</dbReference>
<keyword evidence="4" id="KW-0472">Membrane</keyword>
<dbReference type="InterPro" id="IPR058625">
    <property type="entry name" value="MdtA-like_BSH"/>
</dbReference>
<proteinExistence type="inferred from homology"/>
<feature type="transmembrane region" description="Helical" evidence="4">
    <location>
        <begin position="12"/>
        <end position="32"/>
    </location>
</feature>
<sequence length="403" mass="44352">MGMNFNRDSKSVKIAGIAIAILLLIYLISHIFGKSSAPAIPAPKVVVQKPKLKEMAEYVTQTGNTVAYNSVNLVARVEGFLDSIEFVDGTFVKKGKELFVIQPEPYFEKLRAAKATVTAEKAALIYNKSEYARQQKMYKQHATSLNEVEKWYAKTLEIAAGVDKAEAEEINAAINYSYTHISAPFDGRIGRHLVDVGNLVGHGEATNLATIEQVDPIYVYFNLNELDLLKLRAAARAQGFKPQDIKQVPIEVSLQNDPTVKYKATLDFVNTGLNASTGTMELRAVLPNKEYIFVPGLFVQVRVAISKPKKQLTVPETAILYDQIGPYVLTVDNDNVVVTKRVTLGSAENGIRAVVTGLSAEDRVIIDGLQNATPGNKVEPHEQVTQAKDNGKNKPKENEKAKH</sequence>
<dbReference type="Gene3D" id="1.10.287.470">
    <property type="entry name" value="Helix hairpin bin"/>
    <property type="match status" value="1"/>
</dbReference>
<dbReference type="SUPFAM" id="SSF111369">
    <property type="entry name" value="HlyD-like secretion proteins"/>
    <property type="match status" value="1"/>
</dbReference>
<evidence type="ECO:0000256" key="3">
    <source>
        <dbReference type="SAM" id="MobiDB-lite"/>
    </source>
</evidence>
<feature type="domain" description="Multidrug resistance protein MdtA-like barrel-sandwich hybrid" evidence="5">
    <location>
        <begin position="70"/>
        <end position="211"/>
    </location>
</feature>
<dbReference type="PANTHER" id="PTHR30158:SF24">
    <property type="entry name" value="HLYD FAMILY SECRETION PROTEIN"/>
    <property type="match status" value="1"/>
</dbReference>
<evidence type="ECO:0000256" key="2">
    <source>
        <dbReference type="ARBA" id="ARBA00009477"/>
    </source>
</evidence>
<dbReference type="GO" id="GO:0046677">
    <property type="term" value="P:response to antibiotic"/>
    <property type="evidence" value="ECO:0007669"/>
    <property type="project" value="TreeGrafter"/>
</dbReference>
<accession>A0AAX0X2C1</accession>
<dbReference type="Pfam" id="PF25967">
    <property type="entry name" value="RND-MFP_C"/>
    <property type="match status" value="1"/>
</dbReference>
<keyword evidence="4" id="KW-1133">Transmembrane helix</keyword>
<dbReference type="Gene3D" id="2.40.420.20">
    <property type="match status" value="1"/>
</dbReference>
<comment type="similarity">
    <text evidence="2">Belongs to the membrane fusion protein (MFP) (TC 8.A.1) family.</text>
</comment>
<comment type="subcellular location">
    <subcellularLocation>
        <location evidence="1">Cell inner membrane</location>
        <topology evidence="1">Lipid-anchor</topology>
    </subcellularLocation>
</comment>
<keyword evidence="9" id="KW-1185">Reference proteome</keyword>
<dbReference type="InterPro" id="IPR058626">
    <property type="entry name" value="MdtA-like_b-barrel"/>
</dbReference>
<dbReference type="EMBL" id="NBTX02000004">
    <property type="protein sequence ID" value="PNL63349.1"/>
    <property type="molecule type" value="Genomic_DNA"/>
</dbReference>
<dbReference type="Pfam" id="PF25917">
    <property type="entry name" value="BSH_RND"/>
    <property type="match status" value="1"/>
</dbReference>
<comment type="caution">
    <text evidence="8">The sequence shown here is derived from an EMBL/GenBank/DDBJ whole genome shotgun (WGS) entry which is preliminary data.</text>
</comment>
<feature type="compositionally biased region" description="Basic and acidic residues" evidence="3">
    <location>
        <begin position="389"/>
        <end position="403"/>
    </location>
</feature>
<dbReference type="Gene3D" id="2.40.50.100">
    <property type="match status" value="1"/>
</dbReference>
<dbReference type="PANTHER" id="PTHR30158">
    <property type="entry name" value="ACRA/E-RELATED COMPONENT OF DRUG EFFLUX TRANSPORTER"/>
    <property type="match status" value="1"/>
</dbReference>
<dbReference type="GO" id="GO:0030313">
    <property type="term" value="C:cell envelope"/>
    <property type="evidence" value="ECO:0007669"/>
    <property type="project" value="UniProtKB-SubCell"/>
</dbReference>
<evidence type="ECO:0000256" key="4">
    <source>
        <dbReference type="SAM" id="Phobius"/>
    </source>
</evidence>
<evidence type="ECO:0000313" key="8">
    <source>
        <dbReference type="EMBL" id="PNL63349.1"/>
    </source>
</evidence>
<feature type="region of interest" description="Disordered" evidence="3">
    <location>
        <begin position="371"/>
        <end position="403"/>
    </location>
</feature>
<reference evidence="8" key="1">
    <citation type="submission" date="2017-12" db="EMBL/GenBank/DDBJ databases">
        <title>FDA dAtabase for Regulatory Grade micrObial Sequences (FDA-ARGOS): Supporting development and validation of Infectious Disease Dx tests.</title>
        <authorList>
            <person name="Kerrigan L."/>
            <person name="Tallon L.J."/>
            <person name="Sadzewicz L."/>
            <person name="Sengamalay N."/>
            <person name="Ott S."/>
            <person name="Godinez A."/>
            <person name="Nagaraj S."/>
            <person name="Vavikolanu K."/>
            <person name="Vyas G."/>
            <person name="Nadendla S."/>
            <person name="Aluvathingal J."/>
            <person name="Sichtig H."/>
        </authorList>
    </citation>
    <scope>NUCLEOTIDE SEQUENCE [LARGE SCALE GENOMIC DNA]</scope>
    <source>
        <strain evidence="8">FDAARGOS_200</strain>
    </source>
</reference>
<dbReference type="Pfam" id="PF25944">
    <property type="entry name" value="Beta-barrel_RND"/>
    <property type="match status" value="1"/>
</dbReference>
<name>A0AAX0X2C1_9GAMM</name>
<dbReference type="GO" id="GO:0022857">
    <property type="term" value="F:transmembrane transporter activity"/>
    <property type="evidence" value="ECO:0007669"/>
    <property type="project" value="InterPro"/>
</dbReference>
<dbReference type="InterPro" id="IPR058627">
    <property type="entry name" value="MdtA-like_C"/>
</dbReference>
<dbReference type="Gene3D" id="2.40.30.170">
    <property type="match status" value="1"/>
</dbReference>
<organism evidence="8 9">
    <name type="scientific">Legionella anisa</name>
    <dbReference type="NCBI Taxonomy" id="28082"/>
    <lineage>
        <taxon>Bacteria</taxon>
        <taxon>Pseudomonadati</taxon>
        <taxon>Pseudomonadota</taxon>
        <taxon>Gammaproteobacteria</taxon>
        <taxon>Legionellales</taxon>
        <taxon>Legionellaceae</taxon>
        <taxon>Legionella</taxon>
    </lineage>
</organism>
<dbReference type="AlphaFoldDB" id="A0AAX0X2C1"/>
<evidence type="ECO:0000259" key="7">
    <source>
        <dbReference type="Pfam" id="PF25967"/>
    </source>
</evidence>
<feature type="domain" description="Multidrug resistance protein MdtA-like C-terminal permuted SH3" evidence="7">
    <location>
        <begin position="312"/>
        <end position="370"/>
    </location>
</feature>
<evidence type="ECO:0000259" key="6">
    <source>
        <dbReference type="Pfam" id="PF25944"/>
    </source>
</evidence>
<evidence type="ECO:0000259" key="5">
    <source>
        <dbReference type="Pfam" id="PF25917"/>
    </source>
</evidence>
<feature type="domain" description="Multidrug resistance protein MdtA-like beta-barrel" evidence="6">
    <location>
        <begin position="216"/>
        <end position="305"/>
    </location>
</feature>
<evidence type="ECO:0000256" key="1">
    <source>
        <dbReference type="ARBA" id="ARBA00004519"/>
    </source>
</evidence>
<dbReference type="Proteomes" id="UP000192511">
    <property type="component" value="Unassembled WGS sequence"/>
</dbReference>